<proteinExistence type="predicted"/>
<dbReference type="OrthoDB" id="420011at2759"/>
<keyword evidence="1" id="KW-1133">Transmembrane helix</keyword>
<keyword evidence="1" id="KW-0472">Membrane</keyword>
<dbReference type="Proteomes" id="UP000604046">
    <property type="component" value="Unassembled WGS sequence"/>
</dbReference>
<sequence>MVRVLFLPPRDLFPAGRLDVIICAALKFLIYGLLGSLLSVTLRKTLLGLKQAQDALGILNAILMRWTNDRRVSLVHFHTWNLVRESILRNDVKNILDRSRMSFSCTSFLPCTLSPMPPSRSSFETSPRAS</sequence>
<gene>
    <name evidence="2" type="ORF">SNAT2548_LOCUS31192</name>
</gene>
<dbReference type="EMBL" id="CAJNDS010002645">
    <property type="protein sequence ID" value="CAE7555231.1"/>
    <property type="molecule type" value="Genomic_DNA"/>
</dbReference>
<comment type="caution">
    <text evidence="2">The sequence shown here is derived from an EMBL/GenBank/DDBJ whole genome shotgun (WGS) entry which is preliminary data.</text>
</comment>
<reference evidence="2" key="1">
    <citation type="submission" date="2021-02" db="EMBL/GenBank/DDBJ databases">
        <authorList>
            <person name="Dougan E. K."/>
            <person name="Rhodes N."/>
            <person name="Thang M."/>
            <person name="Chan C."/>
        </authorList>
    </citation>
    <scope>NUCLEOTIDE SEQUENCE</scope>
</reference>
<keyword evidence="1" id="KW-0812">Transmembrane</keyword>
<protein>
    <submittedName>
        <fullName evidence="2">Uncharacterized protein</fullName>
    </submittedName>
</protein>
<organism evidence="2 3">
    <name type="scientific">Symbiodinium natans</name>
    <dbReference type="NCBI Taxonomy" id="878477"/>
    <lineage>
        <taxon>Eukaryota</taxon>
        <taxon>Sar</taxon>
        <taxon>Alveolata</taxon>
        <taxon>Dinophyceae</taxon>
        <taxon>Suessiales</taxon>
        <taxon>Symbiodiniaceae</taxon>
        <taxon>Symbiodinium</taxon>
    </lineage>
</organism>
<name>A0A812TWY9_9DINO</name>
<feature type="transmembrane region" description="Helical" evidence="1">
    <location>
        <begin position="20"/>
        <end position="42"/>
    </location>
</feature>
<evidence type="ECO:0000256" key="1">
    <source>
        <dbReference type="SAM" id="Phobius"/>
    </source>
</evidence>
<evidence type="ECO:0000313" key="3">
    <source>
        <dbReference type="Proteomes" id="UP000604046"/>
    </source>
</evidence>
<accession>A0A812TWY9</accession>
<keyword evidence="3" id="KW-1185">Reference proteome</keyword>
<evidence type="ECO:0000313" key="2">
    <source>
        <dbReference type="EMBL" id="CAE7555231.1"/>
    </source>
</evidence>
<dbReference type="AlphaFoldDB" id="A0A812TWY9"/>